<name>A0A4R4VKT9_9PSEU</name>
<dbReference type="Pfam" id="PF08240">
    <property type="entry name" value="ADH_N"/>
    <property type="match status" value="1"/>
</dbReference>
<dbReference type="AlphaFoldDB" id="A0A4R4VKT9"/>
<dbReference type="Proteomes" id="UP000295674">
    <property type="component" value="Unassembled WGS sequence"/>
</dbReference>
<dbReference type="GO" id="GO:0016491">
    <property type="term" value="F:oxidoreductase activity"/>
    <property type="evidence" value="ECO:0007669"/>
    <property type="project" value="InterPro"/>
</dbReference>
<dbReference type="InterPro" id="IPR013154">
    <property type="entry name" value="ADH-like_N"/>
</dbReference>
<dbReference type="Pfam" id="PF13602">
    <property type="entry name" value="ADH_zinc_N_2"/>
    <property type="match status" value="1"/>
</dbReference>
<dbReference type="Gene3D" id="3.90.180.10">
    <property type="entry name" value="Medium-chain alcohol dehydrogenases, catalytic domain"/>
    <property type="match status" value="1"/>
</dbReference>
<dbReference type="SUPFAM" id="SSF50129">
    <property type="entry name" value="GroES-like"/>
    <property type="match status" value="1"/>
</dbReference>
<evidence type="ECO:0000259" key="1">
    <source>
        <dbReference type="SMART" id="SM00829"/>
    </source>
</evidence>
<dbReference type="OrthoDB" id="2665481at2"/>
<keyword evidence="3" id="KW-1185">Reference proteome</keyword>
<dbReference type="InterPro" id="IPR020843">
    <property type="entry name" value="ER"/>
</dbReference>
<reference evidence="2 3" key="1">
    <citation type="submission" date="2019-03" db="EMBL/GenBank/DDBJ databases">
        <title>Draft genome sequences of novel Actinobacteria.</title>
        <authorList>
            <person name="Sahin N."/>
            <person name="Ay H."/>
            <person name="Saygin H."/>
        </authorList>
    </citation>
    <scope>NUCLEOTIDE SEQUENCE [LARGE SCALE GENOMIC DNA]</scope>
    <source>
        <strain evidence="2 3">16K309</strain>
    </source>
</reference>
<comment type="caution">
    <text evidence="2">The sequence shown here is derived from an EMBL/GenBank/DDBJ whole genome shotgun (WGS) entry which is preliminary data.</text>
</comment>
<dbReference type="PANTHER" id="PTHR43677:SF4">
    <property type="entry name" value="QUINONE OXIDOREDUCTASE-LIKE PROTEIN 2"/>
    <property type="match status" value="1"/>
</dbReference>
<dbReference type="SUPFAM" id="SSF51735">
    <property type="entry name" value="NAD(P)-binding Rossmann-fold domains"/>
    <property type="match status" value="1"/>
</dbReference>
<proteinExistence type="predicted"/>
<evidence type="ECO:0000313" key="2">
    <source>
        <dbReference type="EMBL" id="TDD02785.1"/>
    </source>
</evidence>
<organism evidence="2 3">
    <name type="scientific">Saccharopolyspora terrae</name>
    <dbReference type="NCBI Taxonomy" id="2530384"/>
    <lineage>
        <taxon>Bacteria</taxon>
        <taxon>Bacillati</taxon>
        <taxon>Actinomycetota</taxon>
        <taxon>Actinomycetes</taxon>
        <taxon>Pseudonocardiales</taxon>
        <taxon>Pseudonocardiaceae</taxon>
        <taxon>Saccharopolyspora</taxon>
    </lineage>
</organism>
<dbReference type="CDD" id="cd08273">
    <property type="entry name" value="MDR8"/>
    <property type="match status" value="1"/>
</dbReference>
<accession>A0A4R4VKT9</accession>
<dbReference type="Gene3D" id="3.40.50.720">
    <property type="entry name" value="NAD(P)-binding Rossmann-like Domain"/>
    <property type="match status" value="1"/>
</dbReference>
<feature type="domain" description="Enoyl reductase (ER)" evidence="1">
    <location>
        <begin position="10"/>
        <end position="329"/>
    </location>
</feature>
<dbReference type="InterPro" id="IPR036291">
    <property type="entry name" value="NAD(P)-bd_dom_sf"/>
</dbReference>
<dbReference type="PANTHER" id="PTHR43677">
    <property type="entry name" value="SHORT-CHAIN DEHYDROGENASE/REDUCTASE"/>
    <property type="match status" value="1"/>
</dbReference>
<dbReference type="InterPro" id="IPR011032">
    <property type="entry name" value="GroES-like_sf"/>
</dbReference>
<evidence type="ECO:0000313" key="3">
    <source>
        <dbReference type="Proteomes" id="UP000295674"/>
    </source>
</evidence>
<dbReference type="InterPro" id="IPR051397">
    <property type="entry name" value="Zn-ADH-like_protein"/>
</dbReference>
<protein>
    <submittedName>
        <fullName evidence="2">NADPH:quinone reductase</fullName>
    </submittedName>
</protein>
<dbReference type="EMBL" id="SMKS01000045">
    <property type="protein sequence ID" value="TDD02785.1"/>
    <property type="molecule type" value="Genomic_DNA"/>
</dbReference>
<dbReference type="SMART" id="SM00829">
    <property type="entry name" value="PKS_ER"/>
    <property type="match status" value="1"/>
</dbReference>
<gene>
    <name evidence="2" type="ORF">E1181_21870</name>
</gene>
<sequence length="341" mass="36610">MAGTEIAFTGLGEIAVREADAPEPGPRGVVIRTEATGVSFAEVQMRRGRYPAQPAFPFVPGYDLVGEIVAVGPESSWRIGQRVAAMPRTGAWAEHVEVRDRDLVEVPADIDAAEAVSLVLNGVTARQLLRAANVRRGRTILVHGIGGGVGTLLAQLAAADGIRVIGTASAHRHADLADLGAELIDHRAEDVAARVRELAPGGVDAVLDPLGPSSLPTSWRLLAPGGTLISYGSATTLDDSGPWWRPYVGITRMLVGWELRRLLGRTAGRRMRLYYVKPGERFRADLAELFRMVTSGRLRPLIAERMPLQDAEQALDLHLSGKKTGRIVLLPGNRDAGNPKC</sequence>
<dbReference type="RefSeq" id="WP_132677521.1">
    <property type="nucleotide sequence ID" value="NZ_SMKS01000045.1"/>
</dbReference>